<dbReference type="AlphaFoldDB" id="A0A0E9UX44"/>
<dbReference type="EMBL" id="GBXM01038266">
    <property type="protein sequence ID" value="JAH70311.1"/>
    <property type="molecule type" value="Transcribed_RNA"/>
</dbReference>
<evidence type="ECO:0000313" key="1">
    <source>
        <dbReference type="EMBL" id="JAH70311.1"/>
    </source>
</evidence>
<accession>A0A0E9UX44</accession>
<sequence length="63" mass="6766">MTNICNVKPHRLLLLDVKMACHILASNILDSVVRILPFSVSVFSFSGLPDGGTSVCISVLLPL</sequence>
<name>A0A0E9UX44_ANGAN</name>
<protein>
    <submittedName>
        <fullName evidence="1">Uncharacterized protein</fullName>
    </submittedName>
</protein>
<organism evidence="1">
    <name type="scientific">Anguilla anguilla</name>
    <name type="common">European freshwater eel</name>
    <name type="synonym">Muraena anguilla</name>
    <dbReference type="NCBI Taxonomy" id="7936"/>
    <lineage>
        <taxon>Eukaryota</taxon>
        <taxon>Metazoa</taxon>
        <taxon>Chordata</taxon>
        <taxon>Craniata</taxon>
        <taxon>Vertebrata</taxon>
        <taxon>Euteleostomi</taxon>
        <taxon>Actinopterygii</taxon>
        <taxon>Neopterygii</taxon>
        <taxon>Teleostei</taxon>
        <taxon>Anguilliformes</taxon>
        <taxon>Anguillidae</taxon>
        <taxon>Anguilla</taxon>
    </lineage>
</organism>
<proteinExistence type="predicted"/>
<reference evidence="1" key="2">
    <citation type="journal article" date="2015" name="Fish Shellfish Immunol.">
        <title>Early steps in the European eel (Anguilla anguilla)-Vibrio vulnificus interaction in the gills: Role of the RtxA13 toxin.</title>
        <authorList>
            <person name="Callol A."/>
            <person name="Pajuelo D."/>
            <person name="Ebbesson L."/>
            <person name="Teles M."/>
            <person name="MacKenzie S."/>
            <person name="Amaro C."/>
        </authorList>
    </citation>
    <scope>NUCLEOTIDE SEQUENCE</scope>
</reference>
<reference evidence="1" key="1">
    <citation type="submission" date="2014-11" db="EMBL/GenBank/DDBJ databases">
        <authorList>
            <person name="Amaro Gonzalez C."/>
        </authorList>
    </citation>
    <scope>NUCLEOTIDE SEQUENCE</scope>
</reference>